<protein>
    <submittedName>
        <fullName evidence="1">Uncharacterized protein</fullName>
    </submittedName>
</protein>
<dbReference type="OrthoDB" id="10530796at2759"/>
<proteinExistence type="predicted"/>
<evidence type="ECO:0000313" key="2">
    <source>
        <dbReference type="Proteomes" id="UP000434172"/>
    </source>
</evidence>
<keyword evidence="2" id="KW-1185">Reference proteome</keyword>
<gene>
    <name evidence="1" type="ORF">GQ607_005049</name>
</gene>
<dbReference type="Proteomes" id="UP000434172">
    <property type="component" value="Unassembled WGS sequence"/>
</dbReference>
<sequence length="107" mass="11742">MQHHFPVPHQHSSSTYFTPATKSATQSDFLSLRFSLSPPISFSPSIIIHIFGIVHRFCSCSSNILAHRISTGFGSLPVCKTNERGTAQLHGFGIANHSNSFVDNSEQ</sequence>
<dbReference type="EMBL" id="WOWK01000021">
    <property type="protein sequence ID" value="KAF0327840.1"/>
    <property type="molecule type" value="Genomic_DNA"/>
</dbReference>
<accession>A0A8H3WKE3</accession>
<comment type="caution">
    <text evidence="1">The sequence shown here is derived from an EMBL/GenBank/DDBJ whole genome shotgun (WGS) entry which is preliminary data.</text>
</comment>
<reference evidence="1 2" key="1">
    <citation type="submission" date="2019-12" db="EMBL/GenBank/DDBJ databases">
        <title>A genome sequence resource for the geographically widespread anthracnose pathogen Colletotrichum asianum.</title>
        <authorList>
            <person name="Meng Y."/>
        </authorList>
    </citation>
    <scope>NUCLEOTIDE SEQUENCE [LARGE SCALE GENOMIC DNA]</scope>
    <source>
        <strain evidence="1 2">ICMP 18580</strain>
    </source>
</reference>
<organism evidence="1 2">
    <name type="scientific">Colletotrichum asianum</name>
    <dbReference type="NCBI Taxonomy" id="702518"/>
    <lineage>
        <taxon>Eukaryota</taxon>
        <taxon>Fungi</taxon>
        <taxon>Dikarya</taxon>
        <taxon>Ascomycota</taxon>
        <taxon>Pezizomycotina</taxon>
        <taxon>Sordariomycetes</taxon>
        <taxon>Hypocreomycetidae</taxon>
        <taxon>Glomerellales</taxon>
        <taxon>Glomerellaceae</taxon>
        <taxon>Colletotrichum</taxon>
        <taxon>Colletotrichum gloeosporioides species complex</taxon>
    </lineage>
</organism>
<dbReference type="AlphaFoldDB" id="A0A8H3WKE3"/>
<evidence type="ECO:0000313" key="1">
    <source>
        <dbReference type="EMBL" id="KAF0327840.1"/>
    </source>
</evidence>
<name>A0A8H3WKE3_9PEZI</name>